<proteinExistence type="inferred from homology"/>
<evidence type="ECO:0000313" key="7">
    <source>
        <dbReference type="Proteomes" id="UP001154282"/>
    </source>
</evidence>
<dbReference type="SUPFAM" id="SSF53474">
    <property type="entry name" value="alpha/beta-Hydrolases"/>
    <property type="match status" value="1"/>
</dbReference>
<protein>
    <recommendedName>
        <fullName evidence="8">Serine carboxypeptidase</fullName>
    </recommendedName>
</protein>
<keyword evidence="2" id="KW-0121">Carboxypeptidase</keyword>
<evidence type="ECO:0000256" key="4">
    <source>
        <dbReference type="ARBA" id="ARBA00022801"/>
    </source>
</evidence>
<evidence type="ECO:0000256" key="2">
    <source>
        <dbReference type="ARBA" id="ARBA00022645"/>
    </source>
</evidence>
<dbReference type="InterPro" id="IPR029058">
    <property type="entry name" value="AB_hydrolase_fold"/>
</dbReference>
<accession>A0AAV0N360</accession>
<sequence length="141" mass="15579">MEQFLGDDNVKSALGVKDIDFVSCSSVVHNAMMGDWMVDYETGIPTLLENGIKVLIYAGEYDLICNWMGNSNWVNAMKWSGQQKFQGASTVPFMAGNTKSGELKSYGPLAFLKVYNAGHMVPMDQPKAALQMLQGWMQGKI</sequence>
<comment type="caution">
    <text evidence="6">The sequence shown here is derived from an EMBL/GenBank/DDBJ whole genome shotgun (WGS) entry which is preliminary data.</text>
</comment>
<evidence type="ECO:0000256" key="3">
    <source>
        <dbReference type="ARBA" id="ARBA00022670"/>
    </source>
</evidence>
<evidence type="ECO:0000313" key="6">
    <source>
        <dbReference type="EMBL" id="CAI0452817.1"/>
    </source>
</evidence>
<keyword evidence="5" id="KW-0325">Glycoprotein</keyword>
<keyword evidence="4" id="KW-0378">Hydrolase</keyword>
<dbReference type="InterPro" id="IPR001563">
    <property type="entry name" value="Peptidase_S10"/>
</dbReference>
<dbReference type="GO" id="GO:0004185">
    <property type="term" value="F:serine-type carboxypeptidase activity"/>
    <property type="evidence" value="ECO:0007669"/>
    <property type="project" value="InterPro"/>
</dbReference>
<dbReference type="Gene3D" id="3.40.50.1820">
    <property type="entry name" value="alpha/beta hydrolase"/>
    <property type="match status" value="1"/>
</dbReference>
<dbReference type="Proteomes" id="UP001154282">
    <property type="component" value="Unassembled WGS sequence"/>
</dbReference>
<reference evidence="6" key="1">
    <citation type="submission" date="2022-08" db="EMBL/GenBank/DDBJ databases">
        <authorList>
            <person name="Gutierrez-Valencia J."/>
        </authorList>
    </citation>
    <scope>NUCLEOTIDE SEQUENCE</scope>
</reference>
<dbReference type="EMBL" id="CAMGYJ010000007">
    <property type="protein sequence ID" value="CAI0452817.1"/>
    <property type="molecule type" value="Genomic_DNA"/>
</dbReference>
<evidence type="ECO:0000256" key="5">
    <source>
        <dbReference type="ARBA" id="ARBA00023180"/>
    </source>
</evidence>
<keyword evidence="3" id="KW-0645">Protease</keyword>
<name>A0AAV0N360_9ROSI</name>
<dbReference type="Pfam" id="PF00450">
    <property type="entry name" value="Peptidase_S10"/>
    <property type="match status" value="1"/>
</dbReference>
<keyword evidence="7" id="KW-1185">Reference proteome</keyword>
<evidence type="ECO:0000256" key="1">
    <source>
        <dbReference type="ARBA" id="ARBA00009431"/>
    </source>
</evidence>
<gene>
    <name evidence="6" type="ORF">LITE_LOCUS31362</name>
</gene>
<evidence type="ECO:0008006" key="8">
    <source>
        <dbReference type="Google" id="ProtNLM"/>
    </source>
</evidence>
<dbReference type="InterPro" id="IPR033124">
    <property type="entry name" value="Ser_caboxypep_his_AS"/>
</dbReference>
<comment type="similarity">
    <text evidence="1">Belongs to the peptidase S10 family.</text>
</comment>
<dbReference type="GO" id="GO:0006508">
    <property type="term" value="P:proteolysis"/>
    <property type="evidence" value="ECO:0007669"/>
    <property type="project" value="UniProtKB-KW"/>
</dbReference>
<organism evidence="6 7">
    <name type="scientific">Linum tenue</name>
    <dbReference type="NCBI Taxonomy" id="586396"/>
    <lineage>
        <taxon>Eukaryota</taxon>
        <taxon>Viridiplantae</taxon>
        <taxon>Streptophyta</taxon>
        <taxon>Embryophyta</taxon>
        <taxon>Tracheophyta</taxon>
        <taxon>Spermatophyta</taxon>
        <taxon>Magnoliopsida</taxon>
        <taxon>eudicotyledons</taxon>
        <taxon>Gunneridae</taxon>
        <taxon>Pentapetalae</taxon>
        <taxon>rosids</taxon>
        <taxon>fabids</taxon>
        <taxon>Malpighiales</taxon>
        <taxon>Linaceae</taxon>
        <taxon>Linum</taxon>
    </lineage>
</organism>
<dbReference type="AlphaFoldDB" id="A0AAV0N360"/>
<dbReference type="PROSITE" id="PS00560">
    <property type="entry name" value="CARBOXYPEPT_SER_HIS"/>
    <property type="match status" value="1"/>
</dbReference>